<feature type="domain" description="EF-hand" evidence="1">
    <location>
        <begin position="32"/>
        <end position="67"/>
    </location>
</feature>
<name>A0ABN9MBM3_9NEOB</name>
<dbReference type="PANTHER" id="PTHR20875:SF2">
    <property type="entry name" value="EF-HAND CALCIUM-BINDING DOMAIN-CONTAINING PROTEIN 6"/>
    <property type="match status" value="1"/>
</dbReference>
<dbReference type="InterPro" id="IPR052603">
    <property type="entry name" value="EFCB6"/>
</dbReference>
<dbReference type="EMBL" id="CAUEEQ010058953">
    <property type="protein sequence ID" value="CAJ0964002.1"/>
    <property type="molecule type" value="Genomic_DNA"/>
</dbReference>
<evidence type="ECO:0000313" key="2">
    <source>
        <dbReference type="EMBL" id="CAJ0964002.1"/>
    </source>
</evidence>
<evidence type="ECO:0000259" key="1">
    <source>
        <dbReference type="PROSITE" id="PS50222"/>
    </source>
</evidence>
<evidence type="ECO:0000313" key="3">
    <source>
        <dbReference type="Proteomes" id="UP001176940"/>
    </source>
</evidence>
<dbReference type="InterPro" id="IPR002048">
    <property type="entry name" value="EF_hand_dom"/>
</dbReference>
<feature type="non-terminal residue" evidence="2">
    <location>
        <position position="1"/>
    </location>
</feature>
<accession>A0ABN9MBM3</accession>
<dbReference type="InterPro" id="IPR011992">
    <property type="entry name" value="EF-hand-dom_pair"/>
</dbReference>
<organism evidence="2 3">
    <name type="scientific">Ranitomeya imitator</name>
    <name type="common">mimic poison frog</name>
    <dbReference type="NCBI Taxonomy" id="111125"/>
    <lineage>
        <taxon>Eukaryota</taxon>
        <taxon>Metazoa</taxon>
        <taxon>Chordata</taxon>
        <taxon>Craniata</taxon>
        <taxon>Vertebrata</taxon>
        <taxon>Euteleostomi</taxon>
        <taxon>Amphibia</taxon>
        <taxon>Batrachia</taxon>
        <taxon>Anura</taxon>
        <taxon>Neobatrachia</taxon>
        <taxon>Hyloidea</taxon>
        <taxon>Dendrobatidae</taxon>
        <taxon>Dendrobatinae</taxon>
        <taxon>Ranitomeya</taxon>
    </lineage>
</organism>
<dbReference type="Proteomes" id="UP001176940">
    <property type="component" value="Unassembled WGS sequence"/>
</dbReference>
<gene>
    <name evidence="2" type="ORF">RIMI_LOCUS18908883</name>
</gene>
<dbReference type="SUPFAM" id="SSF47473">
    <property type="entry name" value="EF-hand"/>
    <property type="match status" value="1"/>
</dbReference>
<protein>
    <recommendedName>
        <fullName evidence="1">EF-hand domain-containing protein</fullName>
    </recommendedName>
</protein>
<dbReference type="Pfam" id="PF13499">
    <property type="entry name" value="EF-hand_7"/>
    <property type="match status" value="1"/>
</dbReference>
<dbReference type="Gene3D" id="1.10.238.10">
    <property type="entry name" value="EF-hand"/>
    <property type="match status" value="1"/>
</dbReference>
<sequence>TPAPRPHTAAPHPAPIINCEQIENKLKSKISKRWLDVHRAFREKDQEKEGQVTATDFSAVLRQFNMEISDEELKSLTLKYDLGNSGKVSYSDFMRTFTPGTAPQNNTLLQRLKLQKPRIPVSRKYSTSWS</sequence>
<comment type="caution">
    <text evidence="2">The sequence shown here is derived from an EMBL/GenBank/DDBJ whole genome shotgun (WGS) entry which is preliminary data.</text>
</comment>
<proteinExistence type="predicted"/>
<dbReference type="PANTHER" id="PTHR20875">
    <property type="entry name" value="EF-HAND CALCIUM-BINDING DOMAIN-CONTAINING PROTEIN 6-RELATED"/>
    <property type="match status" value="1"/>
</dbReference>
<dbReference type="PROSITE" id="PS50222">
    <property type="entry name" value="EF_HAND_2"/>
    <property type="match status" value="1"/>
</dbReference>
<keyword evidence="3" id="KW-1185">Reference proteome</keyword>
<reference evidence="2" key="1">
    <citation type="submission" date="2023-07" db="EMBL/GenBank/DDBJ databases">
        <authorList>
            <person name="Stuckert A."/>
        </authorList>
    </citation>
    <scope>NUCLEOTIDE SEQUENCE</scope>
</reference>